<organism evidence="1 2">
    <name type="scientific">Hibiscus sabdariffa</name>
    <name type="common">roselle</name>
    <dbReference type="NCBI Taxonomy" id="183260"/>
    <lineage>
        <taxon>Eukaryota</taxon>
        <taxon>Viridiplantae</taxon>
        <taxon>Streptophyta</taxon>
        <taxon>Embryophyta</taxon>
        <taxon>Tracheophyta</taxon>
        <taxon>Spermatophyta</taxon>
        <taxon>Magnoliopsida</taxon>
        <taxon>eudicotyledons</taxon>
        <taxon>Gunneridae</taxon>
        <taxon>Pentapetalae</taxon>
        <taxon>rosids</taxon>
        <taxon>malvids</taxon>
        <taxon>Malvales</taxon>
        <taxon>Malvaceae</taxon>
        <taxon>Malvoideae</taxon>
        <taxon>Hibiscus</taxon>
    </lineage>
</organism>
<evidence type="ECO:0000313" key="2">
    <source>
        <dbReference type="Proteomes" id="UP001472677"/>
    </source>
</evidence>
<sequence length="221" mass="24002">MMAAMASDSTKTAKITAKTRRSLNSTNIRGTKARYQAWFGNPPKCLPPGSRRASLGSLIHEGCPLAAARVSQAQERWWLKRRTMAAMASGSTKTTKITAKTHRSLNSTNIRGTKLSLAPPSSSLVATVVAFSSLSSHLRASYVGTVETPVSCSRYFCRLGRVASHRRHRPPLKPPSFFSLGNPSCWEGATLMDWTAQAGSPRAWWEPFGWVVEPGLVAGLS</sequence>
<name>A0ABR2ESL7_9ROSI</name>
<evidence type="ECO:0000313" key="1">
    <source>
        <dbReference type="EMBL" id="KAK8565004.1"/>
    </source>
</evidence>
<reference evidence="1 2" key="1">
    <citation type="journal article" date="2024" name="G3 (Bethesda)">
        <title>Genome assembly of Hibiscus sabdariffa L. provides insights into metabolisms of medicinal natural products.</title>
        <authorList>
            <person name="Kim T."/>
        </authorList>
    </citation>
    <scope>NUCLEOTIDE SEQUENCE [LARGE SCALE GENOMIC DNA]</scope>
    <source>
        <strain evidence="1">TK-2024</strain>
        <tissue evidence="1">Old leaves</tissue>
    </source>
</reference>
<gene>
    <name evidence="1" type="ORF">V6N12_058580</name>
</gene>
<protein>
    <submittedName>
        <fullName evidence="1">Uncharacterized protein</fullName>
    </submittedName>
</protein>
<comment type="caution">
    <text evidence="1">The sequence shown here is derived from an EMBL/GenBank/DDBJ whole genome shotgun (WGS) entry which is preliminary data.</text>
</comment>
<accession>A0ABR2ESL7</accession>
<keyword evidence="2" id="KW-1185">Reference proteome</keyword>
<dbReference type="EMBL" id="JBBPBM010000010">
    <property type="protein sequence ID" value="KAK8565004.1"/>
    <property type="molecule type" value="Genomic_DNA"/>
</dbReference>
<dbReference type="Proteomes" id="UP001472677">
    <property type="component" value="Unassembled WGS sequence"/>
</dbReference>
<proteinExistence type="predicted"/>